<evidence type="ECO:0000256" key="2">
    <source>
        <dbReference type="SAM" id="MobiDB-lite"/>
    </source>
</evidence>
<feature type="coiled-coil region" evidence="1">
    <location>
        <begin position="116"/>
        <end position="255"/>
    </location>
</feature>
<protein>
    <submittedName>
        <fullName evidence="3">Uncharacterized protein</fullName>
    </submittedName>
</protein>
<dbReference type="Proteomes" id="UP000515908">
    <property type="component" value="Chromosome 04"/>
</dbReference>
<keyword evidence="4" id="KW-1185">Reference proteome</keyword>
<feature type="region of interest" description="Disordered" evidence="2">
    <location>
        <begin position="1"/>
        <end position="56"/>
    </location>
</feature>
<feature type="compositionally biased region" description="Basic and acidic residues" evidence="2">
    <location>
        <begin position="39"/>
        <end position="49"/>
    </location>
</feature>
<sequence>MGQGASTPPSRKGEGKPKQPAAKPKKPKKHNDEEDEEDKQLRAQQRDADAAAMAAQAQAQTELMLFNQQFNEGVDDDENGGLDFDPDVNINDDVDLEEDVSLNSEDYKDEQILQGLRDLDDELEEEFNQKVATMREEIRTLQSKALACTREDPPDKEKAKQYLLAAKQKEKEVEETIAQHSKPISLQIDELTEQIATMTETIAAKKQESIAALKGGDKPTALEHLKQAKLLEPQLEELKEKLKRLEEEKENALRKS</sequence>
<dbReference type="VEuPathDB" id="TriTrypDB:ADEAN_000269100"/>
<name>A0A7G2C683_9TRYP</name>
<dbReference type="AlphaFoldDB" id="A0A7G2C683"/>
<evidence type="ECO:0000313" key="4">
    <source>
        <dbReference type="Proteomes" id="UP000515908"/>
    </source>
</evidence>
<feature type="compositionally biased region" description="Acidic residues" evidence="2">
    <location>
        <begin position="73"/>
        <end position="91"/>
    </location>
</feature>
<organism evidence="3 4">
    <name type="scientific">Angomonas deanei</name>
    <dbReference type="NCBI Taxonomy" id="59799"/>
    <lineage>
        <taxon>Eukaryota</taxon>
        <taxon>Discoba</taxon>
        <taxon>Euglenozoa</taxon>
        <taxon>Kinetoplastea</taxon>
        <taxon>Metakinetoplastina</taxon>
        <taxon>Trypanosomatida</taxon>
        <taxon>Trypanosomatidae</taxon>
        <taxon>Strigomonadinae</taxon>
        <taxon>Angomonas</taxon>
    </lineage>
</organism>
<dbReference type="EMBL" id="LR877148">
    <property type="protein sequence ID" value="CAD2215236.1"/>
    <property type="molecule type" value="Genomic_DNA"/>
</dbReference>
<gene>
    <name evidence="3" type="ORF">ADEAN_000269100</name>
</gene>
<evidence type="ECO:0000313" key="3">
    <source>
        <dbReference type="EMBL" id="CAD2215236.1"/>
    </source>
</evidence>
<accession>A0A7G2C683</accession>
<feature type="region of interest" description="Disordered" evidence="2">
    <location>
        <begin position="71"/>
        <end position="91"/>
    </location>
</feature>
<keyword evidence="1" id="KW-0175">Coiled coil</keyword>
<dbReference type="OrthoDB" id="266586at2759"/>
<reference evidence="3 4" key="1">
    <citation type="submission" date="2020-08" db="EMBL/GenBank/DDBJ databases">
        <authorList>
            <person name="Newling K."/>
            <person name="Davey J."/>
            <person name="Forrester S."/>
        </authorList>
    </citation>
    <scope>NUCLEOTIDE SEQUENCE [LARGE SCALE GENOMIC DNA]</scope>
    <source>
        <strain evidence="4">Crithidia deanei Carvalho (ATCC PRA-265)</strain>
    </source>
</reference>
<evidence type="ECO:0000256" key="1">
    <source>
        <dbReference type="SAM" id="Coils"/>
    </source>
</evidence>
<proteinExistence type="predicted"/>